<dbReference type="Pfam" id="PF00534">
    <property type="entry name" value="Glycos_transf_1"/>
    <property type="match status" value="1"/>
</dbReference>
<evidence type="ECO:0000313" key="5">
    <source>
        <dbReference type="EMBL" id="UOE19363.1"/>
    </source>
</evidence>
<dbReference type="RefSeq" id="WP_068690222.1">
    <property type="nucleotide sequence ID" value="NZ_CP063196.1"/>
</dbReference>
<dbReference type="PANTHER" id="PTHR12526:SF635">
    <property type="entry name" value="GLYCOSYL TRANSFERASE GROUP 1"/>
    <property type="match status" value="1"/>
</dbReference>
<dbReference type="KEGG" id="thao:NI17_021970"/>
<evidence type="ECO:0000256" key="2">
    <source>
        <dbReference type="ARBA" id="ARBA00022679"/>
    </source>
</evidence>
<keyword evidence="1" id="KW-0328">Glycosyltransferase</keyword>
<sequence>MKIALVSEHATPIPAHKGEPTDGESLHLCHLARNLARMGHRVTVYTRCTDPRISERTRMGRGVAVEPVVSGPQRPLREEEYPEHTGAFARGLTDLLRADVPDVVHAFGWSSGLAALAATRDREHNIPVVQTFHSLGISEQRVGLPASPQRVRLEAALAQRAGAVLVNSADQHFELARMGVPRGHVSVVPYGVDVDHFTAEGSAHGPWQRRRSTTDQQLRIIAVTRLDPLGGADALVDMMTRVPDGELLIVGGPDTEHLAIDPDANRLERRAKEAGVNDRVTLTGAVSRRELPRLLRSADVFVSTTAYDPYGGAVLEAMSCGLPVVARAVGSVTGAMVDGTTGVLLRSSRPEALARALRQLASDTTQRTAYGIAGTDRAVSRFKWPRVAAETERVYSRLLPTAPGMPLAAGDDA</sequence>
<evidence type="ECO:0000259" key="4">
    <source>
        <dbReference type="Pfam" id="PF13439"/>
    </source>
</evidence>
<dbReference type="AlphaFoldDB" id="A0A399G1H5"/>
<name>A0A399G1H5_9ACTN</name>
<feature type="domain" description="Glycosyl transferase family 1" evidence="3">
    <location>
        <begin position="215"/>
        <end position="374"/>
    </location>
</feature>
<evidence type="ECO:0000259" key="3">
    <source>
        <dbReference type="Pfam" id="PF00534"/>
    </source>
</evidence>
<accession>A0A399G1H5</accession>
<reference evidence="5" key="1">
    <citation type="submission" date="2020-10" db="EMBL/GenBank/DDBJ databases">
        <title>De novo genome project of the cellulose decomposer Thermobifida halotolerans type strain.</title>
        <authorList>
            <person name="Nagy I."/>
            <person name="Horvath B."/>
            <person name="Kukolya J."/>
            <person name="Nagy I."/>
            <person name="Orsini M."/>
        </authorList>
    </citation>
    <scope>NUCLEOTIDE SEQUENCE</scope>
    <source>
        <strain evidence="5">DSM 44931</strain>
    </source>
</reference>
<organism evidence="5 6">
    <name type="scientific">Thermobifida halotolerans</name>
    <dbReference type="NCBI Taxonomy" id="483545"/>
    <lineage>
        <taxon>Bacteria</taxon>
        <taxon>Bacillati</taxon>
        <taxon>Actinomycetota</taxon>
        <taxon>Actinomycetes</taxon>
        <taxon>Streptosporangiales</taxon>
        <taxon>Nocardiopsidaceae</taxon>
        <taxon>Thermobifida</taxon>
    </lineage>
</organism>
<dbReference type="SUPFAM" id="SSF53756">
    <property type="entry name" value="UDP-Glycosyltransferase/glycogen phosphorylase"/>
    <property type="match status" value="1"/>
</dbReference>
<keyword evidence="6" id="KW-1185">Reference proteome</keyword>
<dbReference type="OrthoDB" id="9810929at2"/>
<evidence type="ECO:0000256" key="1">
    <source>
        <dbReference type="ARBA" id="ARBA00022676"/>
    </source>
</evidence>
<dbReference type="InterPro" id="IPR028098">
    <property type="entry name" value="Glyco_trans_4-like_N"/>
</dbReference>
<proteinExistence type="predicted"/>
<feature type="domain" description="Glycosyltransferase subfamily 4-like N-terminal" evidence="4">
    <location>
        <begin position="25"/>
        <end position="195"/>
    </location>
</feature>
<evidence type="ECO:0000313" key="6">
    <source>
        <dbReference type="Proteomes" id="UP000265719"/>
    </source>
</evidence>
<dbReference type="PANTHER" id="PTHR12526">
    <property type="entry name" value="GLYCOSYLTRANSFERASE"/>
    <property type="match status" value="1"/>
</dbReference>
<gene>
    <name evidence="5" type="ORF">NI17_021970</name>
</gene>
<dbReference type="EMBL" id="CP063196">
    <property type="protein sequence ID" value="UOE19363.1"/>
    <property type="molecule type" value="Genomic_DNA"/>
</dbReference>
<dbReference type="Pfam" id="PF13439">
    <property type="entry name" value="Glyco_transf_4"/>
    <property type="match status" value="1"/>
</dbReference>
<protein>
    <submittedName>
        <fullName evidence="5">Glycosyltransferase</fullName>
    </submittedName>
</protein>
<keyword evidence="2" id="KW-0808">Transferase</keyword>
<dbReference type="InterPro" id="IPR001296">
    <property type="entry name" value="Glyco_trans_1"/>
</dbReference>
<dbReference type="GO" id="GO:0016757">
    <property type="term" value="F:glycosyltransferase activity"/>
    <property type="evidence" value="ECO:0007669"/>
    <property type="project" value="UniProtKB-KW"/>
</dbReference>
<dbReference type="Proteomes" id="UP000265719">
    <property type="component" value="Chromosome"/>
</dbReference>
<dbReference type="Gene3D" id="3.40.50.2000">
    <property type="entry name" value="Glycogen Phosphorylase B"/>
    <property type="match status" value="2"/>
</dbReference>